<dbReference type="SUPFAM" id="SSF56349">
    <property type="entry name" value="DNA breaking-rejoining enzymes"/>
    <property type="match status" value="1"/>
</dbReference>
<reference evidence="3 4" key="1">
    <citation type="submission" date="2023-04" db="EMBL/GenBank/DDBJ databases">
        <title>Genomic diversity of scab-causing Streptomyces spp. in the province of Quebec, Canada.</title>
        <authorList>
            <person name="Biessy A."/>
            <person name="Cadieux M."/>
            <person name="Ciotola M."/>
            <person name="Filion M."/>
        </authorList>
    </citation>
    <scope>NUCLEOTIDE SEQUENCE [LARGE SCALE GENOMIC DNA]</scope>
    <source>
        <strain evidence="3 4">B21-103</strain>
    </source>
</reference>
<evidence type="ECO:0008006" key="5">
    <source>
        <dbReference type="Google" id="ProtNLM"/>
    </source>
</evidence>
<evidence type="ECO:0000256" key="1">
    <source>
        <dbReference type="ARBA" id="ARBA00023172"/>
    </source>
</evidence>
<dbReference type="Gene3D" id="1.10.443.10">
    <property type="entry name" value="Intergrase catalytic core"/>
    <property type="match status" value="1"/>
</dbReference>
<dbReference type="InterPro" id="IPR011010">
    <property type="entry name" value="DNA_brk_join_enz"/>
</dbReference>
<evidence type="ECO:0000313" key="3">
    <source>
        <dbReference type="EMBL" id="MEH0562780.1"/>
    </source>
</evidence>
<organism evidence="3 4">
    <name type="scientific">Streptomyces silvae</name>
    <dbReference type="NCBI Taxonomy" id="2803812"/>
    <lineage>
        <taxon>Bacteria</taxon>
        <taxon>Bacillati</taxon>
        <taxon>Actinomycetota</taxon>
        <taxon>Actinomycetes</taxon>
        <taxon>Kitasatosporales</taxon>
        <taxon>Streptomycetaceae</taxon>
        <taxon>Streptomyces</taxon>
    </lineage>
</organism>
<name>A0ABU8A8P7_9ACTN</name>
<evidence type="ECO:0000313" key="4">
    <source>
        <dbReference type="Proteomes" id="UP001382181"/>
    </source>
</evidence>
<evidence type="ECO:0000256" key="2">
    <source>
        <dbReference type="SAM" id="MobiDB-lite"/>
    </source>
</evidence>
<dbReference type="Proteomes" id="UP001382181">
    <property type="component" value="Unassembled WGS sequence"/>
</dbReference>
<proteinExistence type="predicted"/>
<keyword evidence="4" id="KW-1185">Reference proteome</keyword>
<sequence length="219" mass="24698">MERSNVGAATHPQVFLRVKGILKDAHRRGINGLDPLLDVSPPEYRPGPTVIPTKEQVGLLRAARDDDSFRLIVDLMAGMGLRNGEALAVNVNNVVAKDVYRVHQQVHDRTVTLEPLKHRKTGEFRPVERGVARLKSWRIFLKAPGAARIECRRSLREGSPTRLRPLFDALLQRGPDRRQVRAEGVWPNRGRQPPPPPPLVWSGPRSYSRLWFAPDPQCS</sequence>
<dbReference type="EMBL" id="JARUMK010000001">
    <property type="protein sequence ID" value="MEH0562780.1"/>
    <property type="molecule type" value="Genomic_DNA"/>
</dbReference>
<gene>
    <name evidence="3" type="ORF">QBA37_26630</name>
</gene>
<feature type="region of interest" description="Disordered" evidence="2">
    <location>
        <begin position="183"/>
        <end position="203"/>
    </location>
</feature>
<accession>A0ABU8A8P7</accession>
<dbReference type="RefSeq" id="WP_319225946.1">
    <property type="nucleotide sequence ID" value="NZ_JARUMK010000001.1"/>
</dbReference>
<comment type="caution">
    <text evidence="3">The sequence shown here is derived from an EMBL/GenBank/DDBJ whole genome shotgun (WGS) entry which is preliminary data.</text>
</comment>
<keyword evidence="1" id="KW-0233">DNA recombination</keyword>
<protein>
    <recommendedName>
        <fullName evidence="5">Tyr recombinase domain-containing protein</fullName>
    </recommendedName>
</protein>
<dbReference type="InterPro" id="IPR013762">
    <property type="entry name" value="Integrase-like_cat_sf"/>
</dbReference>